<dbReference type="CDD" id="cd00519">
    <property type="entry name" value="Lipase_3"/>
    <property type="match status" value="1"/>
</dbReference>
<evidence type="ECO:0000256" key="2">
    <source>
        <dbReference type="ARBA" id="ARBA00010701"/>
    </source>
</evidence>
<comment type="caution">
    <text evidence="10">The sequence shown here is derived from an EMBL/GenBank/DDBJ whole genome shotgun (WGS) entry which is preliminary data.</text>
</comment>
<evidence type="ECO:0000256" key="6">
    <source>
        <dbReference type="ARBA" id="ARBA00022946"/>
    </source>
</evidence>
<protein>
    <recommendedName>
        <fullName evidence="9">Fungal lipase-type domain-containing protein</fullName>
    </recommendedName>
</protein>
<keyword evidence="4" id="KW-0934">Plastid</keyword>
<dbReference type="PANTHER" id="PTHR31403">
    <property type="entry name" value="PHOSPHOLIPASE A1-IBETA2, CHLOROPLASTIC"/>
    <property type="match status" value="1"/>
</dbReference>
<comment type="subcellular location">
    <subcellularLocation>
        <location evidence="1">Plastid</location>
        <location evidence="1">Chloroplast</location>
    </subcellularLocation>
</comment>
<dbReference type="InterPro" id="IPR029058">
    <property type="entry name" value="AB_hydrolase_fold"/>
</dbReference>
<keyword evidence="8" id="KW-0443">Lipid metabolism</keyword>
<name>A0ABR2FDG5_9ROSI</name>
<evidence type="ECO:0000256" key="3">
    <source>
        <dbReference type="ARBA" id="ARBA00022528"/>
    </source>
</evidence>
<evidence type="ECO:0000256" key="5">
    <source>
        <dbReference type="ARBA" id="ARBA00022801"/>
    </source>
</evidence>
<comment type="similarity">
    <text evidence="2">Belongs to the AB hydrolase superfamily. Lipase family.</text>
</comment>
<evidence type="ECO:0000256" key="8">
    <source>
        <dbReference type="ARBA" id="ARBA00023098"/>
    </source>
</evidence>
<evidence type="ECO:0000313" key="10">
    <source>
        <dbReference type="EMBL" id="KAK8578951.1"/>
    </source>
</evidence>
<proteinExistence type="inferred from homology"/>
<keyword evidence="11" id="KW-1185">Reference proteome</keyword>
<evidence type="ECO:0000256" key="4">
    <source>
        <dbReference type="ARBA" id="ARBA00022640"/>
    </source>
</evidence>
<dbReference type="PANTHER" id="PTHR31403:SF2">
    <property type="entry name" value="PHOSPHOLIPASE A1-IBETA2, CHLOROPLASTIC"/>
    <property type="match status" value="1"/>
</dbReference>
<dbReference type="SUPFAM" id="SSF53474">
    <property type="entry name" value="alpha/beta-Hydrolases"/>
    <property type="match status" value="1"/>
</dbReference>
<dbReference type="InterPro" id="IPR002921">
    <property type="entry name" value="Fungal_lipase-type"/>
</dbReference>
<keyword evidence="7" id="KW-0442">Lipid degradation</keyword>
<keyword evidence="5" id="KW-0378">Hydrolase</keyword>
<organism evidence="10 11">
    <name type="scientific">Hibiscus sabdariffa</name>
    <name type="common">roselle</name>
    <dbReference type="NCBI Taxonomy" id="183260"/>
    <lineage>
        <taxon>Eukaryota</taxon>
        <taxon>Viridiplantae</taxon>
        <taxon>Streptophyta</taxon>
        <taxon>Embryophyta</taxon>
        <taxon>Tracheophyta</taxon>
        <taxon>Spermatophyta</taxon>
        <taxon>Magnoliopsida</taxon>
        <taxon>eudicotyledons</taxon>
        <taxon>Gunneridae</taxon>
        <taxon>Pentapetalae</taxon>
        <taxon>rosids</taxon>
        <taxon>malvids</taxon>
        <taxon>Malvales</taxon>
        <taxon>Malvaceae</taxon>
        <taxon>Malvoideae</taxon>
        <taxon>Hibiscus</taxon>
    </lineage>
</organism>
<accession>A0ABR2FDG5</accession>
<dbReference type="Proteomes" id="UP001472677">
    <property type="component" value="Unassembled WGS sequence"/>
</dbReference>
<gene>
    <name evidence="10" type="ORF">V6N12_069292</name>
</gene>
<dbReference type="Gene3D" id="3.40.50.1820">
    <property type="entry name" value="alpha/beta hydrolase"/>
    <property type="match status" value="1"/>
</dbReference>
<sequence>MKMEKTFYVELVGIAGGLALWWSSSANMSIMQFDQNFVDAKISINGEVECPGEKYGGTQFDHNNAKWYYEFLDRTFLMEIPSKGRIYTWSNHRSDEDAILEKLDRTLSSVEWSFIFPKAISIIDVAIASDHSPIGLLTNGLTKKAKRDFKFESRWPIEDESSRVVQGEWESRGNNHSNGTFQVKLRRTRVKLSKGNKEKFGKNKLSANDILNKIKELEDGPLSADEVLKIKELKVCVNSTLPAQNLHLFQAKRASFKCQKSPLKPSSTESTRKHLSNLEKLLQVTNQPEPEQVIKAPRPTSGSINKGKGVLEGLNLSRIWPQTKAPEEMSPRHLNRLQRLLSKTMEYSPRNNLGSTWREYHGCNDWTGLLDPLDENLRREVVRYGEFVQAAYHGFHSNPAMPTDEPPLPRHVALPERSYKVTKSLYATSSVGLPKWVDDVAPWMTQRSSWIGFVAVCDDMREIQRMGRRDIVIALRGTATCLEWAENFRAQLVQLPESNDRKEKVECGFLSLHKTRGTHVSSLAESVVEEVQRLVEMYKGETLSITITGHSLGAALSLLVADEISSCSPHMPPVAVFSFGGPRVGNKGFVRRLNQNNIKVLRIVNDQDLITKVPGAFIAEGTKHQLEEPRNGSFTRLLDMVTEKNPWAYTHVGTELKVDTKMSPYLKPDADIACCHDLEAYLHLVDGFLSSNCPFRSNAKRSLVKLVSEQTSNVKQLYTHKALSLKLERDSISFPMSSCLPSPS</sequence>
<evidence type="ECO:0000259" key="9">
    <source>
        <dbReference type="Pfam" id="PF01764"/>
    </source>
</evidence>
<reference evidence="10 11" key="1">
    <citation type="journal article" date="2024" name="G3 (Bethesda)">
        <title>Genome assembly of Hibiscus sabdariffa L. provides insights into metabolisms of medicinal natural products.</title>
        <authorList>
            <person name="Kim T."/>
        </authorList>
    </citation>
    <scope>NUCLEOTIDE SEQUENCE [LARGE SCALE GENOMIC DNA]</scope>
    <source>
        <strain evidence="10">TK-2024</strain>
        <tissue evidence="10">Old leaves</tissue>
    </source>
</reference>
<evidence type="ECO:0000313" key="11">
    <source>
        <dbReference type="Proteomes" id="UP001472677"/>
    </source>
</evidence>
<keyword evidence="3" id="KW-0150">Chloroplast</keyword>
<feature type="domain" description="Fungal lipase-type" evidence="9">
    <location>
        <begin position="472"/>
        <end position="616"/>
    </location>
</feature>
<evidence type="ECO:0000256" key="1">
    <source>
        <dbReference type="ARBA" id="ARBA00004229"/>
    </source>
</evidence>
<keyword evidence="6" id="KW-0809">Transit peptide</keyword>
<dbReference type="Pfam" id="PF01764">
    <property type="entry name" value="Lipase_3"/>
    <property type="match status" value="1"/>
</dbReference>
<evidence type="ECO:0000256" key="7">
    <source>
        <dbReference type="ARBA" id="ARBA00022963"/>
    </source>
</evidence>
<dbReference type="EMBL" id="JBBPBM010000006">
    <property type="protein sequence ID" value="KAK8578951.1"/>
    <property type="molecule type" value="Genomic_DNA"/>
</dbReference>